<evidence type="ECO:0000256" key="6">
    <source>
        <dbReference type="RuleBase" id="RU000461"/>
    </source>
</evidence>
<evidence type="ECO:0000256" key="5">
    <source>
        <dbReference type="PIRSR" id="PIRSR602401-1"/>
    </source>
</evidence>
<keyword evidence="5 6" id="KW-0349">Heme</keyword>
<sequence>MVQKLKTSPLTSQPANLLEAFVQNCGTDDELFNSENFQVVFQDLLLTSSDTSSSFLESLILYLTAFPEVQEQIYQEILNVAPNGRVINFEDRKRMPYTQAFILETHRNARNAQNFAPRRALWDFVYKNYKIKKGTVILSDTRLHCENKQIWRDPEVFRPEQFIGEHGEIVNVPSVISFSFGKRNCPGELHANIVTFLVLTALLQRYKISNPVGQPTPRLDMKAGLTLKPYPFQVVFEKRN</sequence>
<dbReference type="InterPro" id="IPR002401">
    <property type="entry name" value="Cyt_P450_E_grp-I"/>
</dbReference>
<dbReference type="GO" id="GO:0020037">
    <property type="term" value="F:heme binding"/>
    <property type="evidence" value="ECO:0007669"/>
    <property type="project" value="InterPro"/>
</dbReference>
<evidence type="ECO:0000313" key="7">
    <source>
        <dbReference type="EMBL" id="OXA45133.1"/>
    </source>
</evidence>
<comment type="similarity">
    <text evidence="1 6">Belongs to the cytochrome P450 family.</text>
</comment>
<comment type="caution">
    <text evidence="7">The sequence shown here is derived from an EMBL/GenBank/DDBJ whole genome shotgun (WGS) entry which is preliminary data.</text>
</comment>
<dbReference type="PROSITE" id="PS00086">
    <property type="entry name" value="CYTOCHROME_P450"/>
    <property type="match status" value="1"/>
</dbReference>
<dbReference type="Proteomes" id="UP000198287">
    <property type="component" value="Unassembled WGS sequence"/>
</dbReference>
<dbReference type="EMBL" id="LNIX01000018">
    <property type="protein sequence ID" value="OXA45133.1"/>
    <property type="molecule type" value="Genomic_DNA"/>
</dbReference>
<dbReference type="InterPro" id="IPR036396">
    <property type="entry name" value="Cyt_P450_sf"/>
</dbReference>
<keyword evidence="8" id="KW-1185">Reference proteome</keyword>
<dbReference type="InterPro" id="IPR001128">
    <property type="entry name" value="Cyt_P450"/>
</dbReference>
<dbReference type="InterPro" id="IPR050182">
    <property type="entry name" value="Cytochrome_P450_fam2"/>
</dbReference>
<keyword evidence="6" id="KW-0560">Oxidoreductase</keyword>
<evidence type="ECO:0000256" key="4">
    <source>
        <dbReference type="ARBA" id="ARBA00023033"/>
    </source>
</evidence>
<dbReference type="OMA" id="PIWICHA"/>
<evidence type="ECO:0000313" key="8">
    <source>
        <dbReference type="Proteomes" id="UP000198287"/>
    </source>
</evidence>
<keyword evidence="2 5" id="KW-0479">Metal-binding</keyword>
<organism evidence="7 8">
    <name type="scientific">Folsomia candida</name>
    <name type="common">Springtail</name>
    <dbReference type="NCBI Taxonomy" id="158441"/>
    <lineage>
        <taxon>Eukaryota</taxon>
        <taxon>Metazoa</taxon>
        <taxon>Ecdysozoa</taxon>
        <taxon>Arthropoda</taxon>
        <taxon>Hexapoda</taxon>
        <taxon>Collembola</taxon>
        <taxon>Entomobryomorpha</taxon>
        <taxon>Isotomoidea</taxon>
        <taxon>Isotomidae</taxon>
        <taxon>Proisotominae</taxon>
        <taxon>Folsomia</taxon>
    </lineage>
</organism>
<evidence type="ECO:0000256" key="2">
    <source>
        <dbReference type="ARBA" id="ARBA00022723"/>
    </source>
</evidence>
<dbReference type="Pfam" id="PF00067">
    <property type="entry name" value="p450"/>
    <property type="match status" value="1"/>
</dbReference>
<dbReference type="GO" id="GO:0006805">
    <property type="term" value="P:xenobiotic metabolic process"/>
    <property type="evidence" value="ECO:0007669"/>
    <property type="project" value="TreeGrafter"/>
</dbReference>
<dbReference type="GO" id="GO:0005506">
    <property type="term" value="F:iron ion binding"/>
    <property type="evidence" value="ECO:0007669"/>
    <property type="project" value="InterPro"/>
</dbReference>
<dbReference type="AlphaFoldDB" id="A0A226DIN8"/>
<dbReference type="GO" id="GO:0006082">
    <property type="term" value="P:organic acid metabolic process"/>
    <property type="evidence" value="ECO:0007669"/>
    <property type="project" value="TreeGrafter"/>
</dbReference>
<dbReference type="GO" id="GO:0016712">
    <property type="term" value="F:oxidoreductase activity, acting on paired donors, with incorporation or reduction of molecular oxygen, reduced flavin or flavoprotein as one donor, and incorporation of one atom of oxygen"/>
    <property type="evidence" value="ECO:0007669"/>
    <property type="project" value="TreeGrafter"/>
</dbReference>
<dbReference type="PANTHER" id="PTHR24300:SF375">
    <property type="entry name" value="CYTOCHROME P450 FAMILY"/>
    <property type="match status" value="1"/>
</dbReference>
<dbReference type="Gene3D" id="1.10.630.10">
    <property type="entry name" value="Cytochrome P450"/>
    <property type="match status" value="1"/>
</dbReference>
<keyword evidence="4 6" id="KW-0503">Monooxygenase</keyword>
<accession>A0A226DIN8</accession>
<gene>
    <name evidence="7" type="ORF">Fcan01_19839</name>
</gene>
<comment type="cofactor">
    <cofactor evidence="5">
        <name>heme</name>
        <dbReference type="ChEBI" id="CHEBI:30413"/>
    </cofactor>
</comment>
<feature type="binding site" description="axial binding residue" evidence="5">
    <location>
        <position position="185"/>
    </location>
    <ligand>
        <name>heme</name>
        <dbReference type="ChEBI" id="CHEBI:30413"/>
    </ligand>
    <ligandPart>
        <name>Fe</name>
        <dbReference type="ChEBI" id="CHEBI:18248"/>
    </ligandPart>
</feature>
<dbReference type="OrthoDB" id="1055148at2759"/>
<dbReference type="PRINTS" id="PR00463">
    <property type="entry name" value="EP450I"/>
</dbReference>
<dbReference type="InterPro" id="IPR017972">
    <property type="entry name" value="Cyt_P450_CS"/>
</dbReference>
<proteinExistence type="inferred from homology"/>
<protein>
    <submittedName>
        <fullName evidence="7">Cytochrome P450 2D28</fullName>
    </submittedName>
</protein>
<dbReference type="SUPFAM" id="SSF48264">
    <property type="entry name" value="Cytochrome P450"/>
    <property type="match status" value="1"/>
</dbReference>
<dbReference type="PANTHER" id="PTHR24300">
    <property type="entry name" value="CYTOCHROME P450 508A4-RELATED"/>
    <property type="match status" value="1"/>
</dbReference>
<reference evidence="7 8" key="1">
    <citation type="submission" date="2015-12" db="EMBL/GenBank/DDBJ databases">
        <title>The genome of Folsomia candida.</title>
        <authorList>
            <person name="Faddeeva A."/>
            <person name="Derks M.F."/>
            <person name="Anvar Y."/>
            <person name="Smit S."/>
            <person name="Van Straalen N."/>
            <person name="Roelofs D."/>
        </authorList>
    </citation>
    <scope>NUCLEOTIDE SEQUENCE [LARGE SCALE GENOMIC DNA]</scope>
    <source>
        <strain evidence="7 8">VU population</strain>
        <tissue evidence="7">Whole body</tissue>
    </source>
</reference>
<dbReference type="GO" id="GO:0005737">
    <property type="term" value="C:cytoplasm"/>
    <property type="evidence" value="ECO:0007669"/>
    <property type="project" value="TreeGrafter"/>
</dbReference>
<evidence type="ECO:0000256" key="1">
    <source>
        <dbReference type="ARBA" id="ARBA00010617"/>
    </source>
</evidence>
<evidence type="ECO:0000256" key="3">
    <source>
        <dbReference type="ARBA" id="ARBA00023004"/>
    </source>
</evidence>
<keyword evidence="3 5" id="KW-0408">Iron</keyword>
<name>A0A226DIN8_FOLCA</name>